<evidence type="ECO:0000313" key="2">
    <source>
        <dbReference type="EMBL" id="TDQ05180.1"/>
    </source>
</evidence>
<feature type="transmembrane region" description="Helical" evidence="1">
    <location>
        <begin position="113"/>
        <end position="135"/>
    </location>
</feature>
<dbReference type="EMBL" id="SNXZ01000001">
    <property type="protein sequence ID" value="TDQ05180.1"/>
    <property type="molecule type" value="Genomic_DNA"/>
</dbReference>
<gene>
    <name evidence="2" type="ORF">EV186_1011148</name>
</gene>
<organism evidence="2 3">
    <name type="scientific">Labedaea rhizosphaerae</name>
    <dbReference type="NCBI Taxonomy" id="598644"/>
    <lineage>
        <taxon>Bacteria</taxon>
        <taxon>Bacillati</taxon>
        <taxon>Actinomycetota</taxon>
        <taxon>Actinomycetes</taxon>
        <taxon>Pseudonocardiales</taxon>
        <taxon>Pseudonocardiaceae</taxon>
        <taxon>Labedaea</taxon>
    </lineage>
</organism>
<comment type="caution">
    <text evidence="2">The sequence shown here is derived from an EMBL/GenBank/DDBJ whole genome shotgun (WGS) entry which is preliminary data.</text>
</comment>
<dbReference type="OrthoDB" id="4566632at2"/>
<dbReference type="Proteomes" id="UP000295444">
    <property type="component" value="Unassembled WGS sequence"/>
</dbReference>
<accession>A0A4R6SNM1</accession>
<keyword evidence="3" id="KW-1185">Reference proteome</keyword>
<proteinExistence type="predicted"/>
<name>A0A4R6SNM1_LABRH</name>
<keyword evidence="1" id="KW-0472">Membrane</keyword>
<protein>
    <submittedName>
        <fullName evidence="2">Uncharacterized protein</fullName>
    </submittedName>
</protein>
<keyword evidence="1" id="KW-0812">Transmembrane</keyword>
<evidence type="ECO:0000313" key="3">
    <source>
        <dbReference type="Proteomes" id="UP000295444"/>
    </source>
</evidence>
<sequence length="262" mass="26232">MTSTRGSGGPMGPPWSVDLLADLHAGALEPATASRVWAQVNQDPQAQAVLRALDATTGNLRELGAAPPPPMPAEFAARLDQAIANEARSRSGVAQGAAPVVSLAEARRKRNRWFAIGGGLVAAAAAVAAIAVAVLPGSGTTGNGGGVAATIPGPSGSDGGGAPLAVRSSDMQSAVSGTQNHHDLGAFKDEKTLAGCRAANGVPANAQTVGVRPVTLDGHPAMLIMTTTGKTAEFRLLFVENTCSAGNPATIRDQKFGGVPGH</sequence>
<dbReference type="AlphaFoldDB" id="A0A4R6SNM1"/>
<reference evidence="2 3" key="1">
    <citation type="submission" date="2019-03" db="EMBL/GenBank/DDBJ databases">
        <title>Genomic Encyclopedia of Type Strains, Phase IV (KMG-IV): sequencing the most valuable type-strain genomes for metagenomic binning, comparative biology and taxonomic classification.</title>
        <authorList>
            <person name="Goeker M."/>
        </authorList>
    </citation>
    <scope>NUCLEOTIDE SEQUENCE [LARGE SCALE GENOMIC DNA]</scope>
    <source>
        <strain evidence="2 3">DSM 45361</strain>
    </source>
</reference>
<keyword evidence="1" id="KW-1133">Transmembrane helix</keyword>
<evidence type="ECO:0000256" key="1">
    <source>
        <dbReference type="SAM" id="Phobius"/>
    </source>
</evidence>
<dbReference type="RefSeq" id="WP_133847976.1">
    <property type="nucleotide sequence ID" value="NZ_SNXZ01000001.1"/>
</dbReference>